<sequence>MDKLSDILDPQLELVLKLVRTDIEASKFRMESCLLSQLHQMTANLRNMRASMEVCAGPILYECSRANYEHEKGEWYDRWDICGDDDDQAVRAGSGGGVTSTLDLDALDDVLEPQFEQLAGLIDPQVEAAKYRLENCFASGLHELVALLRNTRAVIDACAGRIEECPRRSREDRDAERFERDRE</sequence>
<keyword evidence="2" id="KW-1185">Reference proteome</keyword>
<protein>
    <submittedName>
        <fullName evidence="1">Uncharacterized protein</fullName>
    </submittedName>
</protein>
<gene>
    <name evidence="1" type="ORF">pipiens_011078</name>
</gene>
<reference evidence="1 2" key="1">
    <citation type="submission" date="2024-05" db="EMBL/GenBank/DDBJ databases">
        <title>Culex pipiens pipiens assembly and annotation.</title>
        <authorList>
            <person name="Alout H."/>
            <person name="Durand T."/>
        </authorList>
    </citation>
    <scope>NUCLEOTIDE SEQUENCE [LARGE SCALE GENOMIC DNA]</scope>
    <source>
        <strain evidence="1">HA-2024</strain>
        <tissue evidence="1">Whole body</tissue>
    </source>
</reference>
<organism evidence="1 2">
    <name type="scientific">Culex pipiens pipiens</name>
    <name type="common">Northern house mosquito</name>
    <dbReference type="NCBI Taxonomy" id="38569"/>
    <lineage>
        <taxon>Eukaryota</taxon>
        <taxon>Metazoa</taxon>
        <taxon>Ecdysozoa</taxon>
        <taxon>Arthropoda</taxon>
        <taxon>Hexapoda</taxon>
        <taxon>Insecta</taxon>
        <taxon>Pterygota</taxon>
        <taxon>Neoptera</taxon>
        <taxon>Endopterygota</taxon>
        <taxon>Diptera</taxon>
        <taxon>Nematocera</taxon>
        <taxon>Culicoidea</taxon>
        <taxon>Culicidae</taxon>
        <taxon>Culicinae</taxon>
        <taxon>Culicini</taxon>
        <taxon>Culex</taxon>
        <taxon>Culex</taxon>
    </lineage>
</organism>
<name>A0ABD1D7S3_CULPP</name>
<dbReference type="Proteomes" id="UP001562425">
    <property type="component" value="Unassembled WGS sequence"/>
</dbReference>
<dbReference type="EMBL" id="JBEHCU010007049">
    <property type="protein sequence ID" value="KAL1395666.1"/>
    <property type="molecule type" value="Genomic_DNA"/>
</dbReference>
<comment type="caution">
    <text evidence="1">The sequence shown here is derived from an EMBL/GenBank/DDBJ whole genome shotgun (WGS) entry which is preliminary data.</text>
</comment>
<evidence type="ECO:0000313" key="1">
    <source>
        <dbReference type="EMBL" id="KAL1395666.1"/>
    </source>
</evidence>
<dbReference type="AlphaFoldDB" id="A0ABD1D7S3"/>
<proteinExistence type="predicted"/>
<accession>A0ABD1D7S3</accession>
<evidence type="ECO:0000313" key="2">
    <source>
        <dbReference type="Proteomes" id="UP001562425"/>
    </source>
</evidence>